<proteinExistence type="predicted"/>
<dbReference type="EMBL" id="JAIWYP010000014">
    <property type="protein sequence ID" value="KAH3709615.1"/>
    <property type="molecule type" value="Genomic_DNA"/>
</dbReference>
<sequence>MSYQYKSRTILQFANIPRRRTTLLIGLGHAIDPSPIFKMAAIFKMAPKMAAKI</sequence>
<protein>
    <submittedName>
        <fullName evidence="1">Uncharacterized protein</fullName>
    </submittedName>
</protein>
<evidence type="ECO:0000313" key="1">
    <source>
        <dbReference type="EMBL" id="KAH3709615.1"/>
    </source>
</evidence>
<gene>
    <name evidence="1" type="ORF">DPMN_069079</name>
</gene>
<keyword evidence="2" id="KW-1185">Reference proteome</keyword>
<evidence type="ECO:0000313" key="2">
    <source>
        <dbReference type="Proteomes" id="UP000828390"/>
    </source>
</evidence>
<dbReference type="AlphaFoldDB" id="A0A9D3Z2T6"/>
<dbReference type="Proteomes" id="UP000828390">
    <property type="component" value="Unassembled WGS sequence"/>
</dbReference>
<reference evidence="1" key="1">
    <citation type="journal article" date="2019" name="bioRxiv">
        <title>The Genome of the Zebra Mussel, Dreissena polymorpha: A Resource for Invasive Species Research.</title>
        <authorList>
            <person name="McCartney M.A."/>
            <person name="Auch B."/>
            <person name="Kono T."/>
            <person name="Mallez S."/>
            <person name="Zhang Y."/>
            <person name="Obille A."/>
            <person name="Becker A."/>
            <person name="Abrahante J.E."/>
            <person name="Garbe J."/>
            <person name="Badalamenti J.P."/>
            <person name="Herman A."/>
            <person name="Mangelson H."/>
            <person name="Liachko I."/>
            <person name="Sullivan S."/>
            <person name="Sone E.D."/>
            <person name="Koren S."/>
            <person name="Silverstein K.A.T."/>
            <person name="Beckman K.B."/>
            <person name="Gohl D.M."/>
        </authorList>
    </citation>
    <scope>NUCLEOTIDE SEQUENCE</scope>
    <source>
        <strain evidence="1">Duluth1</strain>
        <tissue evidence="1">Whole animal</tissue>
    </source>
</reference>
<accession>A0A9D3Z2T6</accession>
<reference evidence="1" key="2">
    <citation type="submission" date="2020-11" db="EMBL/GenBank/DDBJ databases">
        <authorList>
            <person name="McCartney M.A."/>
            <person name="Auch B."/>
            <person name="Kono T."/>
            <person name="Mallez S."/>
            <person name="Becker A."/>
            <person name="Gohl D.M."/>
            <person name="Silverstein K.A.T."/>
            <person name="Koren S."/>
            <person name="Bechman K.B."/>
            <person name="Herman A."/>
            <person name="Abrahante J.E."/>
            <person name="Garbe J."/>
        </authorList>
    </citation>
    <scope>NUCLEOTIDE SEQUENCE</scope>
    <source>
        <strain evidence="1">Duluth1</strain>
        <tissue evidence="1">Whole animal</tissue>
    </source>
</reference>
<organism evidence="1 2">
    <name type="scientific">Dreissena polymorpha</name>
    <name type="common">Zebra mussel</name>
    <name type="synonym">Mytilus polymorpha</name>
    <dbReference type="NCBI Taxonomy" id="45954"/>
    <lineage>
        <taxon>Eukaryota</taxon>
        <taxon>Metazoa</taxon>
        <taxon>Spiralia</taxon>
        <taxon>Lophotrochozoa</taxon>
        <taxon>Mollusca</taxon>
        <taxon>Bivalvia</taxon>
        <taxon>Autobranchia</taxon>
        <taxon>Heteroconchia</taxon>
        <taxon>Euheterodonta</taxon>
        <taxon>Imparidentia</taxon>
        <taxon>Neoheterodontei</taxon>
        <taxon>Myida</taxon>
        <taxon>Dreissenoidea</taxon>
        <taxon>Dreissenidae</taxon>
        <taxon>Dreissena</taxon>
    </lineage>
</organism>
<name>A0A9D3Z2T6_DREPO</name>
<comment type="caution">
    <text evidence="1">The sequence shown here is derived from an EMBL/GenBank/DDBJ whole genome shotgun (WGS) entry which is preliminary data.</text>
</comment>